<protein>
    <submittedName>
        <fullName evidence="2">Uncharacterized protein</fullName>
    </submittedName>
</protein>
<feature type="compositionally biased region" description="Low complexity" evidence="1">
    <location>
        <begin position="89"/>
        <end position="98"/>
    </location>
</feature>
<evidence type="ECO:0000256" key="1">
    <source>
        <dbReference type="SAM" id="MobiDB-lite"/>
    </source>
</evidence>
<accession>E9G7C8</accession>
<dbReference type="HOGENOM" id="CLU_2160879_0_0_1"/>
<keyword evidence="3" id="KW-1185">Reference proteome</keyword>
<name>E9G7C8_DAPPU</name>
<evidence type="ECO:0000313" key="2">
    <source>
        <dbReference type="EMBL" id="EFX84445.1"/>
    </source>
</evidence>
<feature type="region of interest" description="Disordered" evidence="1">
    <location>
        <begin position="38"/>
        <end position="62"/>
    </location>
</feature>
<organism evidence="2 3">
    <name type="scientific">Daphnia pulex</name>
    <name type="common">Water flea</name>
    <dbReference type="NCBI Taxonomy" id="6669"/>
    <lineage>
        <taxon>Eukaryota</taxon>
        <taxon>Metazoa</taxon>
        <taxon>Ecdysozoa</taxon>
        <taxon>Arthropoda</taxon>
        <taxon>Crustacea</taxon>
        <taxon>Branchiopoda</taxon>
        <taxon>Diplostraca</taxon>
        <taxon>Cladocera</taxon>
        <taxon>Anomopoda</taxon>
        <taxon>Daphniidae</taxon>
        <taxon>Daphnia</taxon>
    </lineage>
</organism>
<gene>
    <name evidence="2" type="ORF">DAPPUDRAFT_238776</name>
</gene>
<sequence>MISGKWSHPENTAASSPSRKEWCANIGFLSSQRMEGNLSGNGHYSRPESPVGPNVWSAKSDENAPTAEMGLAKQVITFSVYHGERRARSSSNNNNSANYDNVYGSAQLKRL</sequence>
<dbReference type="InParanoid" id="E9G7C8"/>
<proteinExistence type="predicted"/>
<dbReference type="AlphaFoldDB" id="E9G7C8"/>
<reference evidence="2 3" key="1">
    <citation type="journal article" date="2011" name="Science">
        <title>The ecoresponsive genome of Daphnia pulex.</title>
        <authorList>
            <person name="Colbourne J.K."/>
            <person name="Pfrender M.E."/>
            <person name="Gilbert D."/>
            <person name="Thomas W.K."/>
            <person name="Tucker A."/>
            <person name="Oakley T.H."/>
            <person name="Tokishita S."/>
            <person name="Aerts A."/>
            <person name="Arnold G.J."/>
            <person name="Basu M.K."/>
            <person name="Bauer D.J."/>
            <person name="Caceres C.E."/>
            <person name="Carmel L."/>
            <person name="Casola C."/>
            <person name="Choi J.H."/>
            <person name="Detter J.C."/>
            <person name="Dong Q."/>
            <person name="Dusheyko S."/>
            <person name="Eads B.D."/>
            <person name="Frohlich T."/>
            <person name="Geiler-Samerotte K.A."/>
            <person name="Gerlach D."/>
            <person name="Hatcher P."/>
            <person name="Jogdeo S."/>
            <person name="Krijgsveld J."/>
            <person name="Kriventseva E.V."/>
            <person name="Kultz D."/>
            <person name="Laforsch C."/>
            <person name="Lindquist E."/>
            <person name="Lopez J."/>
            <person name="Manak J.R."/>
            <person name="Muller J."/>
            <person name="Pangilinan J."/>
            <person name="Patwardhan R.P."/>
            <person name="Pitluck S."/>
            <person name="Pritham E.J."/>
            <person name="Rechtsteiner A."/>
            <person name="Rho M."/>
            <person name="Rogozin I.B."/>
            <person name="Sakarya O."/>
            <person name="Salamov A."/>
            <person name="Schaack S."/>
            <person name="Shapiro H."/>
            <person name="Shiga Y."/>
            <person name="Skalitzky C."/>
            <person name="Smith Z."/>
            <person name="Souvorov A."/>
            <person name="Sung W."/>
            <person name="Tang Z."/>
            <person name="Tsuchiya D."/>
            <person name="Tu H."/>
            <person name="Vos H."/>
            <person name="Wang M."/>
            <person name="Wolf Y.I."/>
            <person name="Yamagata H."/>
            <person name="Yamada T."/>
            <person name="Ye Y."/>
            <person name="Shaw J.R."/>
            <person name="Andrews J."/>
            <person name="Crease T.J."/>
            <person name="Tang H."/>
            <person name="Lucas S.M."/>
            <person name="Robertson H.M."/>
            <person name="Bork P."/>
            <person name="Koonin E.V."/>
            <person name="Zdobnov E.M."/>
            <person name="Grigoriev I.V."/>
            <person name="Lynch M."/>
            <person name="Boore J.L."/>
        </authorList>
    </citation>
    <scope>NUCLEOTIDE SEQUENCE [LARGE SCALE GENOMIC DNA]</scope>
</reference>
<evidence type="ECO:0000313" key="3">
    <source>
        <dbReference type="Proteomes" id="UP000000305"/>
    </source>
</evidence>
<feature type="region of interest" description="Disordered" evidence="1">
    <location>
        <begin position="86"/>
        <end position="111"/>
    </location>
</feature>
<dbReference type="EMBL" id="GL732534">
    <property type="protein sequence ID" value="EFX84445.1"/>
    <property type="molecule type" value="Genomic_DNA"/>
</dbReference>
<dbReference type="Proteomes" id="UP000000305">
    <property type="component" value="Unassembled WGS sequence"/>
</dbReference>
<dbReference type="KEGG" id="dpx:DAPPUDRAFT_238776"/>